<comment type="subcellular location">
    <subcellularLocation>
        <location evidence="7">Cell membrane</location>
        <topology evidence="7">Single-pass membrane protein</topology>
    </subcellularLocation>
</comment>
<keyword evidence="9" id="KW-1185">Reference proteome</keyword>
<evidence type="ECO:0000256" key="5">
    <source>
        <dbReference type="ARBA" id="ARBA00023239"/>
    </source>
</evidence>
<comment type="catalytic activity">
    <reaction evidence="7">
        <text>a peptidoglycan chain = a peptidoglycan chain with N-acetyl-1,6-anhydromuramyl-[peptide] at the reducing end + a peptidoglycan chain with N-acetylglucosamine at the non-reducing end.</text>
        <dbReference type="EC" id="4.2.2.29"/>
    </reaction>
</comment>
<proteinExistence type="inferred from homology"/>
<gene>
    <name evidence="7" type="primary">mltG</name>
    <name evidence="8" type="ORF">SAMN05444406_10635</name>
</gene>
<dbReference type="Gene3D" id="3.30.1490.480">
    <property type="entry name" value="Endolytic murein transglycosylase"/>
    <property type="match status" value="1"/>
</dbReference>
<dbReference type="EMBL" id="FOXR01000006">
    <property type="protein sequence ID" value="SFP90360.1"/>
    <property type="molecule type" value="Genomic_DNA"/>
</dbReference>
<feature type="site" description="Important for catalytic activity" evidence="7">
    <location>
        <position position="268"/>
    </location>
</feature>
<dbReference type="PANTHER" id="PTHR30518">
    <property type="entry name" value="ENDOLYTIC MUREIN TRANSGLYCOSYLASE"/>
    <property type="match status" value="1"/>
</dbReference>
<feature type="transmembrane region" description="Helical" evidence="7">
    <location>
        <begin position="27"/>
        <end position="45"/>
    </location>
</feature>
<dbReference type="EC" id="4.2.2.29" evidence="7"/>
<dbReference type="STRING" id="937334.SAMN05444406_10635"/>
<evidence type="ECO:0000256" key="1">
    <source>
        <dbReference type="ARBA" id="ARBA00022475"/>
    </source>
</evidence>
<dbReference type="NCBIfam" id="TIGR00247">
    <property type="entry name" value="endolytic transglycosylase MltG"/>
    <property type="match status" value="1"/>
</dbReference>
<reference evidence="8 9" key="1">
    <citation type="submission" date="2016-10" db="EMBL/GenBank/DDBJ databases">
        <authorList>
            <person name="de Groot N.N."/>
        </authorList>
    </citation>
    <scope>NUCLEOTIDE SEQUENCE [LARGE SCALE GENOMIC DNA]</scope>
    <source>
        <strain evidence="8 9">DSM 20678</strain>
    </source>
</reference>
<dbReference type="GO" id="GO:0009252">
    <property type="term" value="P:peptidoglycan biosynthetic process"/>
    <property type="evidence" value="ECO:0007669"/>
    <property type="project" value="UniProtKB-UniRule"/>
</dbReference>
<keyword evidence="2 7" id="KW-0812">Transmembrane</keyword>
<name>A0A1I5U502_9FIRM</name>
<dbReference type="GO" id="GO:0005886">
    <property type="term" value="C:plasma membrane"/>
    <property type="evidence" value="ECO:0007669"/>
    <property type="project" value="UniProtKB-SubCell"/>
</dbReference>
<dbReference type="AlphaFoldDB" id="A0A1I5U502"/>
<keyword evidence="1 7" id="KW-1003">Cell membrane</keyword>
<dbReference type="Gene3D" id="3.30.160.60">
    <property type="entry name" value="Classic Zinc Finger"/>
    <property type="match status" value="1"/>
</dbReference>
<dbReference type="PANTHER" id="PTHR30518:SF2">
    <property type="entry name" value="ENDOLYTIC MUREIN TRANSGLYCOSYLASE"/>
    <property type="match status" value="1"/>
</dbReference>
<evidence type="ECO:0000256" key="7">
    <source>
        <dbReference type="HAMAP-Rule" id="MF_02065"/>
    </source>
</evidence>
<dbReference type="InterPro" id="IPR003770">
    <property type="entry name" value="MLTG-like"/>
</dbReference>
<evidence type="ECO:0000256" key="4">
    <source>
        <dbReference type="ARBA" id="ARBA00023136"/>
    </source>
</evidence>
<keyword evidence="6 7" id="KW-0961">Cell wall biogenesis/degradation</keyword>
<keyword evidence="4 7" id="KW-0472">Membrane</keyword>
<evidence type="ECO:0000256" key="6">
    <source>
        <dbReference type="ARBA" id="ARBA00023316"/>
    </source>
</evidence>
<dbReference type="CDD" id="cd08010">
    <property type="entry name" value="MltG_like"/>
    <property type="match status" value="1"/>
</dbReference>
<dbReference type="GO" id="GO:0008932">
    <property type="term" value="F:lytic endotransglycosylase activity"/>
    <property type="evidence" value="ECO:0007669"/>
    <property type="project" value="UniProtKB-UniRule"/>
</dbReference>
<dbReference type="Pfam" id="PF02618">
    <property type="entry name" value="YceG"/>
    <property type="match status" value="1"/>
</dbReference>
<comment type="function">
    <text evidence="7">Functions as a peptidoglycan terminase that cleaves nascent peptidoglycan strands endolytically to terminate their elongation.</text>
</comment>
<keyword evidence="5 7" id="KW-0456">Lyase</keyword>
<keyword evidence="3 7" id="KW-1133">Transmembrane helix</keyword>
<comment type="similarity">
    <text evidence="7">Belongs to the transglycosylase MltG family.</text>
</comment>
<sequence>MSQITVAGKQKNKKEIHPFVKYLLRRLLIYFISLGIVLGTVLWAVRQVQILLFEPVDANDKTAITVEIPMGTSVRGIAEILYEKGLIRNAGVFRFFVELTDKASKLKAGRYMLSRSMTPQQILDELITGEAAVDTVRITIPEGFSIRDIANYLQNFEKDGQKVFKFTAEQFIDAAKQFDKFAEDYTFLYEIPEARRSGEYPLEGYLFPDTYIVYVDSTPDDIIRKMLSTFERKVYFAEFQNVPLLTKIEELGMTLDQVITLASIVQEEAAVKDEFYKVSAVFHNRLNIDMPLQSCATVQYALGSSERKPFLTNEEISIDSPYNTYKHKGLPVGPIASPGQLAVEAVLYPEKEFMNPEKPVLFFVYAGDNRHEFNYTAEEHAKAKQKYERLWKESQNQNQE</sequence>
<dbReference type="HAMAP" id="MF_02065">
    <property type="entry name" value="MltG"/>
    <property type="match status" value="1"/>
</dbReference>
<evidence type="ECO:0000313" key="8">
    <source>
        <dbReference type="EMBL" id="SFP90360.1"/>
    </source>
</evidence>
<evidence type="ECO:0000256" key="2">
    <source>
        <dbReference type="ARBA" id="ARBA00022692"/>
    </source>
</evidence>
<evidence type="ECO:0000256" key="3">
    <source>
        <dbReference type="ARBA" id="ARBA00022989"/>
    </source>
</evidence>
<accession>A0A1I5U502</accession>
<dbReference type="OrthoDB" id="9814591at2"/>
<evidence type="ECO:0000313" key="9">
    <source>
        <dbReference type="Proteomes" id="UP000198577"/>
    </source>
</evidence>
<organism evidence="8 9">
    <name type="scientific">Caldicoprobacter faecalis</name>
    <dbReference type="NCBI Taxonomy" id="937334"/>
    <lineage>
        <taxon>Bacteria</taxon>
        <taxon>Bacillati</taxon>
        <taxon>Bacillota</taxon>
        <taxon>Clostridia</taxon>
        <taxon>Caldicoprobacterales</taxon>
        <taxon>Caldicoprobacteraceae</taxon>
        <taxon>Caldicoprobacter</taxon>
    </lineage>
</organism>
<dbReference type="RefSeq" id="WP_092282067.1">
    <property type="nucleotide sequence ID" value="NZ_FOXR01000006.1"/>
</dbReference>
<protein>
    <recommendedName>
        <fullName evidence="7">Endolytic murein transglycosylase</fullName>
        <ecNumber evidence="7">4.2.2.29</ecNumber>
    </recommendedName>
    <alternativeName>
        <fullName evidence="7">Peptidoglycan lytic transglycosylase</fullName>
    </alternativeName>
    <alternativeName>
        <fullName evidence="7">Peptidoglycan polymerization terminase</fullName>
    </alternativeName>
</protein>
<dbReference type="GO" id="GO:0071555">
    <property type="term" value="P:cell wall organization"/>
    <property type="evidence" value="ECO:0007669"/>
    <property type="project" value="UniProtKB-KW"/>
</dbReference>
<dbReference type="Proteomes" id="UP000198577">
    <property type="component" value="Unassembled WGS sequence"/>
</dbReference>